<organism evidence="1 2">
    <name type="scientific">Paraliobacillus quinghaiensis</name>
    <dbReference type="NCBI Taxonomy" id="470815"/>
    <lineage>
        <taxon>Bacteria</taxon>
        <taxon>Bacillati</taxon>
        <taxon>Bacillota</taxon>
        <taxon>Bacilli</taxon>
        <taxon>Bacillales</taxon>
        <taxon>Bacillaceae</taxon>
        <taxon>Paraliobacillus</taxon>
    </lineage>
</organism>
<gene>
    <name evidence="1" type="ORF">GCM10011351_12120</name>
</gene>
<name>A0A917TLQ0_9BACI</name>
<reference evidence="1" key="2">
    <citation type="submission" date="2020-09" db="EMBL/GenBank/DDBJ databases">
        <authorList>
            <person name="Sun Q."/>
            <person name="Zhou Y."/>
        </authorList>
    </citation>
    <scope>NUCLEOTIDE SEQUENCE</scope>
    <source>
        <strain evidence="1">CGMCC 1.6333</strain>
    </source>
</reference>
<protein>
    <submittedName>
        <fullName evidence="1">Uncharacterized protein</fullName>
    </submittedName>
</protein>
<proteinExistence type="predicted"/>
<dbReference type="RefSeq" id="WP_117153752.1">
    <property type="nucleotide sequence ID" value="NZ_BMLG01000004.1"/>
</dbReference>
<dbReference type="Proteomes" id="UP000618460">
    <property type="component" value="Unassembled WGS sequence"/>
</dbReference>
<reference evidence="1" key="1">
    <citation type="journal article" date="2014" name="Int. J. Syst. Evol. Microbiol.">
        <title>Complete genome sequence of Corynebacterium casei LMG S-19264T (=DSM 44701T), isolated from a smear-ripened cheese.</title>
        <authorList>
            <consortium name="US DOE Joint Genome Institute (JGI-PGF)"/>
            <person name="Walter F."/>
            <person name="Albersmeier A."/>
            <person name="Kalinowski J."/>
            <person name="Ruckert C."/>
        </authorList>
    </citation>
    <scope>NUCLEOTIDE SEQUENCE</scope>
    <source>
        <strain evidence="1">CGMCC 1.6333</strain>
    </source>
</reference>
<dbReference type="OrthoDB" id="2971891at2"/>
<accession>A0A917TLQ0</accession>
<dbReference type="EMBL" id="BMLG01000004">
    <property type="protein sequence ID" value="GGM27806.1"/>
    <property type="molecule type" value="Genomic_DNA"/>
</dbReference>
<evidence type="ECO:0000313" key="2">
    <source>
        <dbReference type="Proteomes" id="UP000618460"/>
    </source>
</evidence>
<keyword evidence="2" id="KW-1185">Reference proteome</keyword>
<dbReference type="AlphaFoldDB" id="A0A917TLQ0"/>
<sequence length="76" mass="8681">MAPKSKTCRLVATTTVGGETQLSVLHHEDGFVYFNLKDTDKQREDIKEYINELQPKILEGVYSAELVDMEEEEICC</sequence>
<evidence type="ECO:0000313" key="1">
    <source>
        <dbReference type="EMBL" id="GGM27806.1"/>
    </source>
</evidence>
<comment type="caution">
    <text evidence="1">The sequence shown here is derived from an EMBL/GenBank/DDBJ whole genome shotgun (WGS) entry which is preliminary data.</text>
</comment>